<dbReference type="Gene3D" id="3.40.50.300">
    <property type="entry name" value="P-loop containing nucleotide triphosphate hydrolases"/>
    <property type="match status" value="1"/>
</dbReference>
<dbReference type="EMBL" id="JARPUR010000004">
    <property type="protein sequence ID" value="KAK4877056.1"/>
    <property type="molecule type" value="Genomic_DNA"/>
</dbReference>
<keyword evidence="2" id="KW-0342">GTP-binding</keyword>
<evidence type="ECO:0000313" key="3">
    <source>
        <dbReference type="EMBL" id="KAK4877056.1"/>
    </source>
</evidence>
<dbReference type="PROSITE" id="PS51420">
    <property type="entry name" value="RHO"/>
    <property type="match status" value="1"/>
</dbReference>
<dbReference type="Pfam" id="PF00071">
    <property type="entry name" value="Ras"/>
    <property type="match status" value="1"/>
</dbReference>
<dbReference type="Proteomes" id="UP001353858">
    <property type="component" value="Unassembled WGS sequence"/>
</dbReference>
<keyword evidence="4" id="KW-1185">Reference proteome</keyword>
<accession>A0AAN7P8X5</accession>
<reference evidence="4" key="1">
    <citation type="submission" date="2023-01" db="EMBL/GenBank/DDBJ databases">
        <title>Key to firefly adult light organ development and bioluminescence: homeobox transcription factors regulate luciferase expression and transportation to peroxisome.</title>
        <authorList>
            <person name="Fu X."/>
        </authorList>
    </citation>
    <scope>NUCLEOTIDE SEQUENCE [LARGE SCALE GENOMIC DNA]</scope>
</reference>
<sequence length="197" mass="22924">MSSRKNITLVVVGDTESKKTDLLLKYTTDKKLYGNFKPSIFVNNIQNVIVDRIQYSVNFVNAESDDVYKSLRLTEYKQANCFILCYSISNRTTFENITKKWCVEMRKCCSYIPIILVGNSNFDYHLMSLRRFWRILCVYNFGNFHNYLFAITSNFDPPLVMRGCFLVPNNEAYCPHIESVGPFVNCNACNKSLCNRM</sequence>
<dbReference type="AlphaFoldDB" id="A0AAN7P8X5"/>
<dbReference type="GO" id="GO:0003006">
    <property type="term" value="P:developmental process involved in reproduction"/>
    <property type="evidence" value="ECO:0007669"/>
    <property type="project" value="UniProtKB-ARBA"/>
</dbReference>
<dbReference type="GO" id="GO:0003924">
    <property type="term" value="F:GTPase activity"/>
    <property type="evidence" value="ECO:0007669"/>
    <property type="project" value="InterPro"/>
</dbReference>
<dbReference type="GO" id="GO:0035099">
    <property type="term" value="P:hemocyte migration"/>
    <property type="evidence" value="ECO:0007669"/>
    <property type="project" value="UniProtKB-ARBA"/>
</dbReference>
<organism evidence="3 4">
    <name type="scientific">Aquatica leii</name>
    <dbReference type="NCBI Taxonomy" id="1421715"/>
    <lineage>
        <taxon>Eukaryota</taxon>
        <taxon>Metazoa</taxon>
        <taxon>Ecdysozoa</taxon>
        <taxon>Arthropoda</taxon>
        <taxon>Hexapoda</taxon>
        <taxon>Insecta</taxon>
        <taxon>Pterygota</taxon>
        <taxon>Neoptera</taxon>
        <taxon>Endopterygota</taxon>
        <taxon>Coleoptera</taxon>
        <taxon>Polyphaga</taxon>
        <taxon>Elateriformia</taxon>
        <taxon>Elateroidea</taxon>
        <taxon>Lampyridae</taxon>
        <taxon>Luciolinae</taxon>
        <taxon>Aquatica</taxon>
    </lineage>
</organism>
<evidence type="ECO:0000313" key="4">
    <source>
        <dbReference type="Proteomes" id="UP001353858"/>
    </source>
</evidence>
<dbReference type="InterPro" id="IPR001806">
    <property type="entry name" value="Small_GTPase"/>
</dbReference>
<dbReference type="GO" id="GO:0001667">
    <property type="term" value="P:ameboidal-type cell migration"/>
    <property type="evidence" value="ECO:0007669"/>
    <property type="project" value="UniProtKB-ARBA"/>
</dbReference>
<gene>
    <name evidence="3" type="ORF">RN001_009562</name>
</gene>
<dbReference type="PANTHER" id="PTHR24072">
    <property type="entry name" value="RHO FAMILY GTPASE"/>
    <property type="match status" value="1"/>
</dbReference>
<dbReference type="GO" id="GO:0035006">
    <property type="term" value="P:melanization defense response"/>
    <property type="evidence" value="ECO:0007669"/>
    <property type="project" value="UniProtKB-ARBA"/>
</dbReference>
<proteinExistence type="predicted"/>
<dbReference type="InterPro" id="IPR027417">
    <property type="entry name" value="P-loop_NTPase"/>
</dbReference>
<evidence type="ECO:0000256" key="2">
    <source>
        <dbReference type="ARBA" id="ARBA00023134"/>
    </source>
</evidence>
<dbReference type="GO" id="GO:0005525">
    <property type="term" value="F:GTP binding"/>
    <property type="evidence" value="ECO:0007669"/>
    <property type="project" value="UniProtKB-KW"/>
</dbReference>
<dbReference type="GO" id="GO:0007264">
    <property type="term" value="P:small GTPase-mediated signal transduction"/>
    <property type="evidence" value="ECO:0007669"/>
    <property type="project" value="InterPro"/>
</dbReference>
<protein>
    <submittedName>
        <fullName evidence="3">Uncharacterized protein</fullName>
    </submittedName>
</protein>
<keyword evidence="1" id="KW-0547">Nucleotide-binding</keyword>
<name>A0AAN7P8X5_9COLE</name>
<dbReference type="PROSITE" id="PS51419">
    <property type="entry name" value="RAB"/>
    <property type="match status" value="1"/>
</dbReference>
<dbReference type="SUPFAM" id="SSF52540">
    <property type="entry name" value="P-loop containing nucleoside triphosphate hydrolases"/>
    <property type="match status" value="1"/>
</dbReference>
<evidence type="ECO:0000256" key="1">
    <source>
        <dbReference type="ARBA" id="ARBA00022741"/>
    </source>
</evidence>
<dbReference type="SMART" id="SM00174">
    <property type="entry name" value="RHO"/>
    <property type="match status" value="1"/>
</dbReference>
<comment type="caution">
    <text evidence="3">The sequence shown here is derived from an EMBL/GenBank/DDBJ whole genome shotgun (WGS) entry which is preliminary data.</text>
</comment>
<dbReference type="InterPro" id="IPR003578">
    <property type="entry name" value="Small_GTPase_Rho"/>
</dbReference>
<dbReference type="GO" id="GO:0022412">
    <property type="term" value="P:cellular process involved in reproduction in multicellular organism"/>
    <property type="evidence" value="ECO:0007669"/>
    <property type="project" value="UniProtKB-ARBA"/>
</dbReference>